<feature type="region of interest" description="Disordered" evidence="1">
    <location>
        <begin position="91"/>
        <end position="170"/>
    </location>
</feature>
<sequence>MKATMKESFLNTSPKTIQEEQGVQSPVPGERIFVTKAFFGVVLLDFREIGGVIMGNGGTQLIHRVQVNILGRHLYIDTDLRNGSVLSLGDSRNCMSSVQKSKRGSSGVNAETDSFDDTDDLKESPIPNMESSTVMEEIDAKHRLSESSEDPEEDSGEEDQHISKGEILPK</sequence>
<dbReference type="EMBL" id="JADFTS010000007">
    <property type="protein sequence ID" value="KAF9597072.1"/>
    <property type="molecule type" value="Genomic_DNA"/>
</dbReference>
<dbReference type="OrthoDB" id="1921197at2759"/>
<organism evidence="2 3">
    <name type="scientific">Coptis chinensis</name>
    <dbReference type="NCBI Taxonomy" id="261450"/>
    <lineage>
        <taxon>Eukaryota</taxon>
        <taxon>Viridiplantae</taxon>
        <taxon>Streptophyta</taxon>
        <taxon>Embryophyta</taxon>
        <taxon>Tracheophyta</taxon>
        <taxon>Spermatophyta</taxon>
        <taxon>Magnoliopsida</taxon>
        <taxon>Ranunculales</taxon>
        <taxon>Ranunculaceae</taxon>
        <taxon>Coptidoideae</taxon>
        <taxon>Coptis</taxon>
    </lineage>
</organism>
<feature type="compositionally biased region" description="Acidic residues" evidence="1">
    <location>
        <begin position="147"/>
        <end position="157"/>
    </location>
</feature>
<comment type="caution">
    <text evidence="2">The sequence shown here is derived from an EMBL/GenBank/DDBJ whole genome shotgun (WGS) entry which is preliminary data.</text>
</comment>
<name>A0A835HEV1_9MAGN</name>
<dbReference type="AlphaFoldDB" id="A0A835HEV1"/>
<protein>
    <submittedName>
        <fullName evidence="2">Uncharacterized protein</fullName>
    </submittedName>
</protein>
<feature type="compositionally biased region" description="Basic and acidic residues" evidence="1">
    <location>
        <begin position="158"/>
        <end position="170"/>
    </location>
</feature>
<feature type="compositionally biased region" description="Polar residues" evidence="1">
    <location>
        <begin position="93"/>
        <end position="112"/>
    </location>
</feature>
<reference evidence="2 3" key="1">
    <citation type="submission" date="2020-10" db="EMBL/GenBank/DDBJ databases">
        <title>The Coptis chinensis genome and diversification of protoberbering-type alkaloids.</title>
        <authorList>
            <person name="Wang B."/>
            <person name="Shu S."/>
            <person name="Song C."/>
            <person name="Liu Y."/>
        </authorList>
    </citation>
    <scope>NUCLEOTIDE SEQUENCE [LARGE SCALE GENOMIC DNA]</scope>
    <source>
        <strain evidence="2">HL-2020</strain>
        <tissue evidence="2">Leaf</tissue>
    </source>
</reference>
<evidence type="ECO:0000313" key="2">
    <source>
        <dbReference type="EMBL" id="KAF9597072.1"/>
    </source>
</evidence>
<keyword evidence="3" id="KW-1185">Reference proteome</keyword>
<gene>
    <name evidence="2" type="ORF">IFM89_015263</name>
</gene>
<accession>A0A835HEV1</accession>
<evidence type="ECO:0000256" key="1">
    <source>
        <dbReference type="SAM" id="MobiDB-lite"/>
    </source>
</evidence>
<dbReference type="Proteomes" id="UP000631114">
    <property type="component" value="Unassembled WGS sequence"/>
</dbReference>
<evidence type="ECO:0000313" key="3">
    <source>
        <dbReference type="Proteomes" id="UP000631114"/>
    </source>
</evidence>
<proteinExistence type="predicted"/>